<reference evidence="1 2" key="1">
    <citation type="submission" date="2019-09" db="EMBL/GenBank/DDBJ databases">
        <title>A chromosome-level genome assembly of the Chinese tupelo Nyssa sinensis.</title>
        <authorList>
            <person name="Yang X."/>
            <person name="Kang M."/>
            <person name="Yang Y."/>
            <person name="Xiong H."/>
            <person name="Wang M."/>
            <person name="Zhang Z."/>
            <person name="Wang Z."/>
            <person name="Wu H."/>
            <person name="Ma T."/>
            <person name="Liu J."/>
            <person name="Xi Z."/>
        </authorList>
    </citation>
    <scope>NUCLEOTIDE SEQUENCE [LARGE SCALE GENOMIC DNA]</scope>
    <source>
        <strain evidence="1">J267</strain>
        <tissue evidence="1">Leaf</tissue>
    </source>
</reference>
<accession>A0A5J4ZJK0</accession>
<dbReference type="AlphaFoldDB" id="A0A5J4ZJK0"/>
<gene>
    <name evidence="1" type="ORF">F0562_015458</name>
</gene>
<evidence type="ECO:0000313" key="1">
    <source>
        <dbReference type="EMBL" id="KAA8517984.1"/>
    </source>
</evidence>
<dbReference type="OrthoDB" id="1828717at2759"/>
<evidence type="ECO:0000313" key="2">
    <source>
        <dbReference type="Proteomes" id="UP000325577"/>
    </source>
</evidence>
<sequence>MAGGNTNAALKERVTHLESFVGVSNSDGDVALSVLTEQHTIELVDLRKTLDDFMTEASVRITNIIEDVVSLTDIVKINLKCLEDDVAFVKKSVPVHSGAIGKVQARKEQKVEVLKLKTNLVDYGYQLYLRKLAKAFLDLNTSTLNDVEVKSEVFETKVVNLEATPRDCEALLVEGTEAIKARDTIKG</sequence>
<organism evidence="1 2">
    <name type="scientific">Nyssa sinensis</name>
    <dbReference type="NCBI Taxonomy" id="561372"/>
    <lineage>
        <taxon>Eukaryota</taxon>
        <taxon>Viridiplantae</taxon>
        <taxon>Streptophyta</taxon>
        <taxon>Embryophyta</taxon>
        <taxon>Tracheophyta</taxon>
        <taxon>Spermatophyta</taxon>
        <taxon>Magnoliopsida</taxon>
        <taxon>eudicotyledons</taxon>
        <taxon>Gunneridae</taxon>
        <taxon>Pentapetalae</taxon>
        <taxon>asterids</taxon>
        <taxon>Cornales</taxon>
        <taxon>Nyssaceae</taxon>
        <taxon>Nyssa</taxon>
    </lineage>
</organism>
<dbReference type="EMBL" id="CM018050">
    <property type="protein sequence ID" value="KAA8517984.1"/>
    <property type="molecule type" value="Genomic_DNA"/>
</dbReference>
<proteinExistence type="predicted"/>
<protein>
    <submittedName>
        <fullName evidence="1">Uncharacterized protein</fullName>
    </submittedName>
</protein>
<dbReference type="Proteomes" id="UP000325577">
    <property type="component" value="Linkage Group LG7"/>
</dbReference>
<keyword evidence="2" id="KW-1185">Reference proteome</keyword>
<name>A0A5J4ZJK0_9ASTE</name>